<organism evidence="1 2">
    <name type="scientific">Proteiniphilum acetatigenes</name>
    <dbReference type="NCBI Taxonomy" id="294710"/>
    <lineage>
        <taxon>Bacteria</taxon>
        <taxon>Pseudomonadati</taxon>
        <taxon>Bacteroidota</taxon>
        <taxon>Bacteroidia</taxon>
        <taxon>Bacteroidales</taxon>
        <taxon>Dysgonomonadaceae</taxon>
        <taxon>Proteiniphilum</taxon>
    </lineage>
</organism>
<dbReference type="AlphaFoldDB" id="A0A101HGP4"/>
<protein>
    <submittedName>
        <fullName evidence="1">Uncharacterized protein</fullName>
    </submittedName>
</protein>
<comment type="caution">
    <text evidence="1">The sequence shown here is derived from an EMBL/GenBank/DDBJ whole genome shotgun (WGS) entry which is preliminary data.</text>
</comment>
<evidence type="ECO:0000313" key="1">
    <source>
        <dbReference type="EMBL" id="KUK76553.1"/>
    </source>
</evidence>
<reference evidence="2" key="1">
    <citation type="journal article" date="2015" name="MBio">
        <title>Genome-Resolved Metagenomic Analysis Reveals Roles for Candidate Phyla and Other Microbial Community Members in Biogeochemical Transformations in Oil Reservoirs.</title>
        <authorList>
            <person name="Hu P."/>
            <person name="Tom L."/>
            <person name="Singh A."/>
            <person name="Thomas B.C."/>
            <person name="Baker B.J."/>
            <person name="Piceno Y.M."/>
            <person name="Andersen G.L."/>
            <person name="Banfield J.F."/>
        </authorList>
    </citation>
    <scope>NUCLEOTIDE SEQUENCE [LARGE SCALE GENOMIC DNA]</scope>
</reference>
<feature type="non-terminal residue" evidence="1">
    <location>
        <position position="1"/>
    </location>
</feature>
<dbReference type="STRING" id="1123008.GCA_000380985_00188"/>
<proteinExistence type="predicted"/>
<gene>
    <name evidence="1" type="ORF">XD92_1164</name>
</gene>
<accession>A0A101HGP4</accession>
<dbReference type="Proteomes" id="UP000053860">
    <property type="component" value="Unassembled WGS sequence"/>
</dbReference>
<name>A0A101HGP4_9BACT</name>
<sequence length="76" mass="8702">TRIGSLLKEGENKIEIDVTNLPANRIADYDRRGVEWRIFHEINFVSITYQPTKFDIWEVVPSGLLGPVTISELKSD</sequence>
<evidence type="ECO:0000313" key="2">
    <source>
        <dbReference type="Proteomes" id="UP000053860"/>
    </source>
</evidence>
<dbReference type="EMBL" id="LGGN01000233">
    <property type="protein sequence ID" value="KUK76553.1"/>
    <property type="molecule type" value="Genomic_DNA"/>
</dbReference>